<evidence type="ECO:0000256" key="3">
    <source>
        <dbReference type="PROSITE-ProRule" id="PRU00339"/>
    </source>
</evidence>
<dbReference type="SMART" id="SM00028">
    <property type="entry name" value="TPR"/>
    <property type="match status" value="2"/>
</dbReference>
<accession>A0AAV4LT69</accession>
<reference evidence="4 5" key="1">
    <citation type="submission" date="2021-06" db="EMBL/GenBank/DDBJ databases">
        <title>Genome sequence of Babesia caballi.</title>
        <authorList>
            <person name="Yamagishi J."/>
            <person name="Kidaka T."/>
            <person name="Ochi A."/>
        </authorList>
    </citation>
    <scope>NUCLEOTIDE SEQUENCE [LARGE SCALE GENOMIC DNA]</scope>
    <source>
        <strain evidence="4">USDA-D6B2</strain>
    </source>
</reference>
<dbReference type="RefSeq" id="XP_067715044.1">
    <property type="nucleotide sequence ID" value="XM_067858943.1"/>
</dbReference>
<proteinExistence type="predicted"/>
<keyword evidence="2 3" id="KW-0802">TPR repeat</keyword>
<keyword evidence="1" id="KW-0677">Repeat</keyword>
<organism evidence="4 5">
    <name type="scientific">Babesia caballi</name>
    <dbReference type="NCBI Taxonomy" id="5871"/>
    <lineage>
        <taxon>Eukaryota</taxon>
        <taxon>Sar</taxon>
        <taxon>Alveolata</taxon>
        <taxon>Apicomplexa</taxon>
        <taxon>Aconoidasida</taxon>
        <taxon>Piroplasmida</taxon>
        <taxon>Babesiidae</taxon>
        <taxon>Babesia</taxon>
    </lineage>
</organism>
<evidence type="ECO:0000256" key="2">
    <source>
        <dbReference type="ARBA" id="ARBA00022803"/>
    </source>
</evidence>
<dbReference type="InterPro" id="IPR019734">
    <property type="entry name" value="TPR_rpt"/>
</dbReference>
<dbReference type="PANTHER" id="PTHR45641:SF19">
    <property type="entry name" value="NEPHROCYSTIN-3"/>
    <property type="match status" value="1"/>
</dbReference>
<dbReference type="PANTHER" id="PTHR45641">
    <property type="entry name" value="TETRATRICOPEPTIDE REPEAT PROTEIN (AFU_ORTHOLOGUE AFUA_6G03870)"/>
    <property type="match status" value="1"/>
</dbReference>
<evidence type="ECO:0000313" key="5">
    <source>
        <dbReference type="Proteomes" id="UP001497744"/>
    </source>
</evidence>
<dbReference type="EMBL" id="BPLF01000002">
    <property type="protein sequence ID" value="GIX62975.1"/>
    <property type="molecule type" value="Genomic_DNA"/>
</dbReference>
<keyword evidence="5" id="KW-1185">Reference proteome</keyword>
<name>A0AAV4LT69_BABCB</name>
<evidence type="ECO:0000313" key="4">
    <source>
        <dbReference type="EMBL" id="GIX62975.1"/>
    </source>
</evidence>
<sequence>MTQLSRRLAAFLSSAACSLRCNRAVASAVARGDDGALGRARRLFATQQAGPAEEDEAHVPHGPKDTLLILGCGATATRLRCVQVRRQGKRDGNACTDAEGGVEAEDDDAAVLLRGHGAELHRWGGRARLALVADLAMAQHQSVEFINEAKENYLKALDIWRAIRGPESREVANMLCLIGVVLRDIGDLDAAKSALEDSLKIDKKNATVESQLSSVFSLNNLAGIEHLRGNMAEAIELYEDAARIMLTATGGDPNHRMIALLYYNLVVLDEVSRTEAGAVDELRGVEVDGARLLAVARFGNAGNSGRHVALVAHHAAALAGVNHEDLLVFRAHGRQRRHLGAVQAHQLAAGYGGLLLVAAVVEADEHHAILALQVLADTETVRAA</sequence>
<dbReference type="Gene3D" id="1.25.40.10">
    <property type="entry name" value="Tetratricopeptide repeat domain"/>
    <property type="match status" value="1"/>
</dbReference>
<dbReference type="Pfam" id="PF13374">
    <property type="entry name" value="TPR_10"/>
    <property type="match status" value="1"/>
</dbReference>
<gene>
    <name evidence="4" type="ORF">BcabD6B2_24100</name>
</gene>
<dbReference type="InterPro" id="IPR011990">
    <property type="entry name" value="TPR-like_helical_dom_sf"/>
</dbReference>
<dbReference type="PROSITE" id="PS50005">
    <property type="entry name" value="TPR"/>
    <property type="match status" value="1"/>
</dbReference>
<evidence type="ECO:0000256" key="1">
    <source>
        <dbReference type="ARBA" id="ARBA00022737"/>
    </source>
</evidence>
<feature type="repeat" description="TPR" evidence="3">
    <location>
        <begin position="172"/>
        <end position="205"/>
    </location>
</feature>
<dbReference type="GeneID" id="94194456"/>
<protein>
    <submittedName>
        <fullName evidence="4">Tetratricopeptide repeat family protein, putative</fullName>
    </submittedName>
</protein>
<dbReference type="Proteomes" id="UP001497744">
    <property type="component" value="Unassembled WGS sequence"/>
</dbReference>
<dbReference type="AlphaFoldDB" id="A0AAV4LT69"/>
<comment type="caution">
    <text evidence="4">The sequence shown here is derived from an EMBL/GenBank/DDBJ whole genome shotgun (WGS) entry which is preliminary data.</text>
</comment>
<dbReference type="Pfam" id="PF13424">
    <property type="entry name" value="TPR_12"/>
    <property type="match status" value="1"/>
</dbReference>
<dbReference type="SUPFAM" id="SSF48452">
    <property type="entry name" value="TPR-like"/>
    <property type="match status" value="1"/>
</dbReference>